<organism evidence="1 2">
    <name type="scientific">Dermatophilus congolensis</name>
    <dbReference type="NCBI Taxonomy" id="1863"/>
    <lineage>
        <taxon>Bacteria</taxon>
        <taxon>Bacillati</taxon>
        <taxon>Actinomycetota</taxon>
        <taxon>Actinomycetes</taxon>
        <taxon>Micrococcales</taxon>
        <taxon>Dermatophilaceae</taxon>
        <taxon>Dermatophilus</taxon>
    </lineage>
</organism>
<reference evidence="1 2" key="1">
    <citation type="submission" date="2017-06" db="EMBL/GenBank/DDBJ databases">
        <authorList>
            <consortium name="Pathogen Informatics"/>
        </authorList>
    </citation>
    <scope>NUCLEOTIDE SEQUENCE [LARGE SCALE GENOMIC DNA]</scope>
    <source>
        <strain evidence="1 2">NCTC13039</strain>
    </source>
</reference>
<evidence type="ECO:0000313" key="1">
    <source>
        <dbReference type="EMBL" id="SNV19759.1"/>
    </source>
</evidence>
<proteinExistence type="predicted"/>
<evidence type="ECO:0000313" key="2">
    <source>
        <dbReference type="Proteomes" id="UP000242637"/>
    </source>
</evidence>
<protein>
    <submittedName>
        <fullName evidence="1">Uncharacterized protein</fullName>
    </submittedName>
</protein>
<sequence>MDIVTPPRAVTNVALSALAAMLLTAATGITFATVPDKTRAVPHIASTPASAQLTSPPLAAYK</sequence>
<name>A0A239VCX8_9MICO</name>
<dbReference type="KEGG" id="dco:SAMEA4475696_0804"/>
<keyword evidence="2" id="KW-1185">Reference proteome</keyword>
<dbReference type="EMBL" id="LT906453">
    <property type="protein sequence ID" value="SNV19759.1"/>
    <property type="molecule type" value="Genomic_DNA"/>
</dbReference>
<dbReference type="AlphaFoldDB" id="A0A239VCX8"/>
<dbReference type="Proteomes" id="UP000242637">
    <property type="component" value="Chromosome 1"/>
</dbReference>
<accession>A0A239VCX8</accession>
<gene>
    <name evidence="1" type="ORF">SAMEA4475696_00804</name>
</gene>